<dbReference type="GeneID" id="108010277"/>
<dbReference type="RefSeq" id="XP_016930633.3">
    <property type="nucleotide sequence ID" value="XM_017075144.4"/>
</dbReference>
<sequence length="427" mass="48251">MQINLIKNIIWVCALCVFISLTCVQGRVGLGPGVEEWDYVEVREGAHLFYWLLYTTANVTHFTERPLVIWLQGGPGVASSGSGIFEQLGPVDIEGRARESSWVQHVNVLFVDSPVGTGFAYVEEHGRYARNNRQIALDLVQLMEQFLKKYPAFRTVPLHIFSESYGGKMAPEFALELHLAKKRGRLDCQLKSVVVGNPWTSPLDSVLSYAPFLLQAGIVDDDGYRRISRLAGELAALVYAEKWLRALMKAAEVQEEISSSAGGVFIYNTQRRVHVDEVYRYGEDPKMSNFMRLNVTRALGLAKMPGWMEQNSTVFERLGQDIFKPANHIVARLLEETPIQVGIYSGILDLLCATPGTVSWIRRLKWARRSEYAKAPRTAFRIDGMLEGYEKHGGRLSMFWVFRAGHLVQQENPAAMGYILKYFTNYG</sequence>
<keyword evidence="6" id="KW-0325">Glycoprotein</keyword>
<dbReference type="GO" id="GO:0004185">
    <property type="term" value="F:serine-type carboxypeptidase activity"/>
    <property type="evidence" value="ECO:0007669"/>
    <property type="project" value="UniProtKB-UniRule"/>
</dbReference>
<evidence type="ECO:0000313" key="8">
    <source>
        <dbReference type="Proteomes" id="UP001652628"/>
    </source>
</evidence>
<feature type="signal peptide" evidence="7">
    <location>
        <begin position="1"/>
        <end position="26"/>
    </location>
</feature>
<evidence type="ECO:0000256" key="7">
    <source>
        <dbReference type="RuleBase" id="RU361156"/>
    </source>
</evidence>
<dbReference type="SUPFAM" id="SSF53474">
    <property type="entry name" value="alpha/beta-Hydrolases"/>
    <property type="match status" value="1"/>
</dbReference>
<dbReference type="EC" id="3.4.16.-" evidence="7"/>
<dbReference type="Proteomes" id="UP001652628">
    <property type="component" value="Chromosome 2L"/>
</dbReference>
<dbReference type="PROSITE" id="PS00131">
    <property type="entry name" value="CARBOXYPEPT_SER_SER"/>
    <property type="match status" value="1"/>
</dbReference>
<protein>
    <recommendedName>
        <fullName evidence="7">Carboxypeptidase</fullName>
        <ecNumber evidence="7">3.4.16.-</ecNumber>
    </recommendedName>
</protein>
<organism evidence="8 9">
    <name type="scientific">Drosophila suzukii</name>
    <name type="common">Spotted-wing drosophila fruit fly</name>
    <dbReference type="NCBI Taxonomy" id="28584"/>
    <lineage>
        <taxon>Eukaryota</taxon>
        <taxon>Metazoa</taxon>
        <taxon>Ecdysozoa</taxon>
        <taxon>Arthropoda</taxon>
        <taxon>Hexapoda</taxon>
        <taxon>Insecta</taxon>
        <taxon>Pterygota</taxon>
        <taxon>Neoptera</taxon>
        <taxon>Endopterygota</taxon>
        <taxon>Diptera</taxon>
        <taxon>Brachycera</taxon>
        <taxon>Muscomorpha</taxon>
        <taxon>Ephydroidea</taxon>
        <taxon>Drosophilidae</taxon>
        <taxon>Drosophila</taxon>
        <taxon>Sophophora</taxon>
    </lineage>
</organism>
<keyword evidence="4 7" id="KW-0732">Signal</keyword>
<evidence type="ECO:0000256" key="6">
    <source>
        <dbReference type="ARBA" id="ARBA00023180"/>
    </source>
</evidence>
<feature type="chain" id="PRO_5044963768" description="Carboxypeptidase" evidence="7">
    <location>
        <begin position="27"/>
        <end position="427"/>
    </location>
</feature>
<reference evidence="9" key="2">
    <citation type="submission" date="2025-08" db="UniProtKB">
        <authorList>
            <consortium name="RefSeq"/>
        </authorList>
    </citation>
    <scope>IDENTIFICATION</scope>
</reference>
<dbReference type="InterPro" id="IPR018202">
    <property type="entry name" value="Ser_caboxypep_ser_AS"/>
</dbReference>
<gene>
    <name evidence="9" type="primary">LOC108010277</name>
</gene>
<keyword evidence="2 7" id="KW-0121">Carboxypeptidase</keyword>
<evidence type="ECO:0000313" key="9">
    <source>
        <dbReference type="RefSeq" id="XP_016930633.3"/>
    </source>
</evidence>
<dbReference type="PANTHER" id="PTHR11802:SF3">
    <property type="entry name" value="RETINOID-INDUCIBLE SERINE CARBOXYPEPTIDASE"/>
    <property type="match status" value="1"/>
</dbReference>
<keyword evidence="5 7" id="KW-0378">Hydrolase</keyword>
<dbReference type="GO" id="GO:0006508">
    <property type="term" value="P:proteolysis"/>
    <property type="evidence" value="ECO:0007669"/>
    <property type="project" value="UniProtKB-KW"/>
</dbReference>
<proteinExistence type="inferred from homology"/>
<evidence type="ECO:0000256" key="4">
    <source>
        <dbReference type="ARBA" id="ARBA00022729"/>
    </source>
</evidence>
<evidence type="ECO:0000256" key="5">
    <source>
        <dbReference type="ARBA" id="ARBA00022801"/>
    </source>
</evidence>
<comment type="similarity">
    <text evidence="1 7">Belongs to the peptidase S10 family.</text>
</comment>
<dbReference type="AlphaFoldDB" id="A0AB39Z9N1"/>
<name>A0AB39Z9N1_DROSZ</name>
<accession>A0AB39Z9N1</accession>
<dbReference type="Pfam" id="PF00450">
    <property type="entry name" value="Peptidase_S10"/>
    <property type="match status" value="1"/>
</dbReference>
<keyword evidence="3 7" id="KW-0645">Protease</keyword>
<dbReference type="PANTHER" id="PTHR11802">
    <property type="entry name" value="SERINE PROTEASE FAMILY S10 SERINE CARBOXYPEPTIDASE"/>
    <property type="match status" value="1"/>
</dbReference>
<evidence type="ECO:0000256" key="2">
    <source>
        <dbReference type="ARBA" id="ARBA00022645"/>
    </source>
</evidence>
<keyword evidence="8" id="KW-1185">Reference proteome</keyword>
<evidence type="ECO:0000256" key="1">
    <source>
        <dbReference type="ARBA" id="ARBA00009431"/>
    </source>
</evidence>
<dbReference type="Gene3D" id="3.40.50.1820">
    <property type="entry name" value="alpha/beta hydrolase"/>
    <property type="match status" value="1"/>
</dbReference>
<dbReference type="InterPro" id="IPR029058">
    <property type="entry name" value="AB_hydrolase_fold"/>
</dbReference>
<evidence type="ECO:0000256" key="3">
    <source>
        <dbReference type="ARBA" id="ARBA00022670"/>
    </source>
</evidence>
<reference evidence="8" key="1">
    <citation type="submission" date="2025-05" db="UniProtKB">
        <authorList>
            <consortium name="RefSeq"/>
        </authorList>
    </citation>
    <scope>NUCLEOTIDE SEQUENCE [LARGE SCALE GENOMIC DNA]</scope>
</reference>
<dbReference type="GO" id="GO:0005576">
    <property type="term" value="C:extracellular region"/>
    <property type="evidence" value="ECO:0007669"/>
    <property type="project" value="UniProtKB-SubCell"/>
</dbReference>
<dbReference type="InterPro" id="IPR001563">
    <property type="entry name" value="Peptidase_S10"/>
</dbReference>
<dbReference type="PRINTS" id="PR00724">
    <property type="entry name" value="CRBOXYPTASEC"/>
</dbReference>